<evidence type="ECO:0000313" key="3">
    <source>
        <dbReference type="Proteomes" id="UP000316603"/>
    </source>
</evidence>
<dbReference type="RefSeq" id="WP_167531846.1">
    <property type="nucleotide sequence ID" value="NZ_BNCE01000027.1"/>
</dbReference>
<name>A0A561TL91_9ACTN</name>
<dbReference type="EMBL" id="VIWV01000001">
    <property type="protein sequence ID" value="TWF87871.1"/>
    <property type="molecule type" value="Genomic_DNA"/>
</dbReference>
<keyword evidence="3" id="KW-1185">Reference proteome</keyword>
<organism evidence="2 3">
    <name type="scientific">Streptomyces capillispiralis</name>
    <dbReference type="NCBI Taxonomy" id="68182"/>
    <lineage>
        <taxon>Bacteria</taxon>
        <taxon>Bacillati</taxon>
        <taxon>Actinomycetota</taxon>
        <taxon>Actinomycetes</taxon>
        <taxon>Kitasatosporales</taxon>
        <taxon>Streptomycetaceae</taxon>
        <taxon>Streptomyces</taxon>
    </lineage>
</organism>
<sequence>MSSRSTNPGGASRVRRRALLGTAVLVVLVALAGLAAYLTRDGRASSKTPAPQVSSASPSSPTASASASSRPHSSRGDLPVPPSTHDPIAFGKAAAAALWSYDTRAYSQRELLAALRGWLTSERKYADTASVDALVPSRVLWKQMAANGQFATAKVNEAHFPDSFTQALQADPGAITTAYVYAVTVSGKQSIAWKGSPHGGAENRVTTLAVQCRPSQPCALAGVLSAVAP</sequence>
<feature type="compositionally biased region" description="Low complexity" evidence="1">
    <location>
        <begin position="49"/>
        <end position="71"/>
    </location>
</feature>
<reference evidence="2 3" key="1">
    <citation type="submission" date="2019-06" db="EMBL/GenBank/DDBJ databases">
        <title>Sequencing the genomes of 1000 actinobacteria strains.</title>
        <authorList>
            <person name="Klenk H.-P."/>
        </authorList>
    </citation>
    <scope>NUCLEOTIDE SEQUENCE [LARGE SCALE GENOMIC DNA]</scope>
    <source>
        <strain evidence="2 3">DSM 41695</strain>
    </source>
</reference>
<dbReference type="AlphaFoldDB" id="A0A561TL91"/>
<evidence type="ECO:0000256" key="1">
    <source>
        <dbReference type="SAM" id="MobiDB-lite"/>
    </source>
</evidence>
<proteinExistence type="predicted"/>
<comment type="caution">
    <text evidence="2">The sequence shown here is derived from an EMBL/GenBank/DDBJ whole genome shotgun (WGS) entry which is preliminary data.</text>
</comment>
<dbReference type="Proteomes" id="UP000316603">
    <property type="component" value="Unassembled WGS sequence"/>
</dbReference>
<evidence type="ECO:0000313" key="2">
    <source>
        <dbReference type="EMBL" id="TWF87871.1"/>
    </source>
</evidence>
<protein>
    <submittedName>
        <fullName evidence="2">Uncharacterized protein</fullName>
    </submittedName>
</protein>
<gene>
    <name evidence="2" type="ORF">FHX78_114889</name>
</gene>
<feature type="region of interest" description="Disordered" evidence="1">
    <location>
        <begin position="42"/>
        <end position="85"/>
    </location>
</feature>
<accession>A0A561TL91</accession>